<dbReference type="RefSeq" id="XP_041232784.1">
    <property type="nucleotide sequence ID" value="XM_041366039.1"/>
</dbReference>
<organism evidence="2 3">
    <name type="scientific">Suillus fuscotomentosus</name>
    <dbReference type="NCBI Taxonomy" id="1912939"/>
    <lineage>
        <taxon>Eukaryota</taxon>
        <taxon>Fungi</taxon>
        <taxon>Dikarya</taxon>
        <taxon>Basidiomycota</taxon>
        <taxon>Agaricomycotina</taxon>
        <taxon>Agaricomycetes</taxon>
        <taxon>Agaricomycetidae</taxon>
        <taxon>Boletales</taxon>
        <taxon>Suillineae</taxon>
        <taxon>Suillaceae</taxon>
        <taxon>Suillus</taxon>
    </lineage>
</organism>
<keyword evidence="1" id="KW-0472">Membrane</keyword>
<keyword evidence="1" id="KW-0812">Transmembrane</keyword>
<sequence length="434" mass="49343">MSRVIYSPQLGDDGLTQLQMLEADAAISKTQPQAVAGLFQHGIGIWPTQLPRYAEAVSLANNAPEDTSVPRKAIHEPQLVAPFPPVTVLNLINRSVIFGDWRELVHPLGGTYYYNNNKNAYTSANLRNYQYLQMLDDFVDASRASAKEDSWVLVVQPALFLGEQRFQYYYVVPNCRTIAWLEDLNGILLFRECIKPSEWGHKKLELEAQYWKHFEFFPHHFQMVTSEVRGIWREVICYLSEVTILSQSTAASIFWTLDDMSLIITQLANIEELAEHDLIPETGIVFCCRILYMLWHHQYLNRHNQPEAWLIQTHAVRERPRKYKFLSWMANVAATMLCMPITIERIRSTSVDGIINGVEVQMFVDDFSSQTKSQITLAGVSMALYIAILAIPGLGTTAIAQMMCSCSFLLGVGCIFAGTMIIFTHLKFESDIAN</sequence>
<keyword evidence="1" id="KW-1133">Transmembrane helix</keyword>
<name>A0AAD4EJ81_9AGAM</name>
<evidence type="ECO:0000256" key="1">
    <source>
        <dbReference type="SAM" id="Phobius"/>
    </source>
</evidence>
<feature type="transmembrane region" description="Helical" evidence="1">
    <location>
        <begin position="325"/>
        <end position="343"/>
    </location>
</feature>
<feature type="transmembrane region" description="Helical" evidence="1">
    <location>
        <begin position="406"/>
        <end position="426"/>
    </location>
</feature>
<dbReference type="EMBL" id="JABBWK010000003">
    <property type="protein sequence ID" value="KAG1907209.1"/>
    <property type="molecule type" value="Genomic_DNA"/>
</dbReference>
<reference evidence="2" key="1">
    <citation type="journal article" date="2020" name="New Phytol.">
        <title>Comparative genomics reveals dynamic genome evolution in host specialist ectomycorrhizal fungi.</title>
        <authorList>
            <person name="Lofgren L.A."/>
            <person name="Nguyen N.H."/>
            <person name="Vilgalys R."/>
            <person name="Ruytinx J."/>
            <person name="Liao H.L."/>
            <person name="Branco S."/>
            <person name="Kuo A."/>
            <person name="LaButti K."/>
            <person name="Lipzen A."/>
            <person name="Andreopoulos W."/>
            <person name="Pangilinan J."/>
            <person name="Riley R."/>
            <person name="Hundley H."/>
            <person name="Na H."/>
            <person name="Barry K."/>
            <person name="Grigoriev I.V."/>
            <person name="Stajich J.E."/>
            <person name="Kennedy P.G."/>
        </authorList>
    </citation>
    <scope>NUCLEOTIDE SEQUENCE</scope>
    <source>
        <strain evidence="2">FC203</strain>
    </source>
</reference>
<evidence type="ECO:0000313" key="2">
    <source>
        <dbReference type="EMBL" id="KAG1907209.1"/>
    </source>
</evidence>
<accession>A0AAD4EJ81</accession>
<evidence type="ECO:0000313" key="3">
    <source>
        <dbReference type="Proteomes" id="UP001195769"/>
    </source>
</evidence>
<proteinExistence type="predicted"/>
<keyword evidence="3" id="KW-1185">Reference proteome</keyword>
<feature type="transmembrane region" description="Helical" evidence="1">
    <location>
        <begin position="375"/>
        <end position="394"/>
    </location>
</feature>
<comment type="caution">
    <text evidence="2">The sequence shown here is derived from an EMBL/GenBank/DDBJ whole genome shotgun (WGS) entry which is preliminary data.</text>
</comment>
<dbReference type="AlphaFoldDB" id="A0AAD4EJ81"/>
<dbReference type="GeneID" id="64660337"/>
<gene>
    <name evidence="2" type="ORF">F5891DRAFT_1181503</name>
</gene>
<dbReference type="Proteomes" id="UP001195769">
    <property type="component" value="Unassembled WGS sequence"/>
</dbReference>
<protein>
    <submittedName>
        <fullName evidence="2">Uncharacterized protein</fullName>
    </submittedName>
</protein>